<feature type="compositionally biased region" description="Polar residues" evidence="1">
    <location>
        <begin position="222"/>
        <end position="233"/>
    </location>
</feature>
<feature type="compositionally biased region" description="Polar residues" evidence="1">
    <location>
        <begin position="322"/>
        <end position="355"/>
    </location>
</feature>
<evidence type="ECO:0000313" key="3">
    <source>
        <dbReference type="EMBL" id="OCF50666.1"/>
    </source>
</evidence>
<feature type="region of interest" description="Disordered" evidence="1">
    <location>
        <begin position="504"/>
        <end position="523"/>
    </location>
</feature>
<feature type="region of interest" description="Disordered" evidence="1">
    <location>
        <begin position="540"/>
        <end position="575"/>
    </location>
</feature>
<feature type="region of interest" description="Disordered" evidence="1">
    <location>
        <begin position="213"/>
        <end position="246"/>
    </location>
</feature>
<dbReference type="OrthoDB" id="2564683at2759"/>
<gene>
    <name evidence="3" type="ORF">I206_02721</name>
    <name evidence="4" type="ORF">I206_102374</name>
</gene>
<feature type="region of interest" description="Disordered" evidence="1">
    <location>
        <begin position="123"/>
        <end position="157"/>
    </location>
</feature>
<feature type="chain" id="PRO_5008628425" evidence="2">
    <location>
        <begin position="22"/>
        <end position="747"/>
    </location>
</feature>
<feature type="region of interest" description="Disordered" evidence="1">
    <location>
        <begin position="469"/>
        <end position="492"/>
    </location>
</feature>
<protein>
    <submittedName>
        <fullName evidence="3">Uncharacterized protein</fullName>
    </submittedName>
</protein>
<dbReference type="RefSeq" id="XP_019011885.1">
    <property type="nucleotide sequence ID" value="XM_019154482.1"/>
</dbReference>
<feature type="region of interest" description="Disordered" evidence="1">
    <location>
        <begin position="322"/>
        <end position="377"/>
    </location>
</feature>
<dbReference type="EMBL" id="CP144521">
    <property type="protein sequence ID" value="WWC68446.1"/>
    <property type="molecule type" value="Genomic_DNA"/>
</dbReference>
<reference evidence="3" key="1">
    <citation type="submission" date="2013-07" db="EMBL/GenBank/DDBJ databases">
        <title>The Genome Sequence of Cryptococcus pinus CBS10737.</title>
        <authorList>
            <consortium name="The Broad Institute Genome Sequencing Platform"/>
            <person name="Cuomo C."/>
            <person name="Litvintseva A."/>
            <person name="Chen Y."/>
            <person name="Heitman J."/>
            <person name="Sun S."/>
            <person name="Springer D."/>
            <person name="Dromer F."/>
            <person name="Young S.K."/>
            <person name="Zeng Q."/>
            <person name="Gargeya S."/>
            <person name="Fitzgerald M."/>
            <person name="Abouelleil A."/>
            <person name="Alvarado L."/>
            <person name="Berlin A.M."/>
            <person name="Chapman S.B."/>
            <person name="Dewar J."/>
            <person name="Goldberg J."/>
            <person name="Griggs A."/>
            <person name="Gujja S."/>
            <person name="Hansen M."/>
            <person name="Howarth C."/>
            <person name="Imamovic A."/>
            <person name="Larimer J."/>
            <person name="McCowan C."/>
            <person name="Murphy C."/>
            <person name="Pearson M."/>
            <person name="Priest M."/>
            <person name="Roberts A."/>
            <person name="Saif S."/>
            <person name="Shea T."/>
            <person name="Sykes S."/>
            <person name="Wortman J."/>
            <person name="Nusbaum C."/>
            <person name="Birren B."/>
        </authorList>
    </citation>
    <scope>NUCLEOTIDE SEQUENCE [LARGE SCALE GENOMIC DNA]</scope>
    <source>
        <strain evidence="3">CBS 10737</strain>
    </source>
</reference>
<organism evidence="3">
    <name type="scientific">Kwoniella pini CBS 10737</name>
    <dbReference type="NCBI Taxonomy" id="1296096"/>
    <lineage>
        <taxon>Eukaryota</taxon>
        <taxon>Fungi</taxon>
        <taxon>Dikarya</taxon>
        <taxon>Basidiomycota</taxon>
        <taxon>Agaricomycotina</taxon>
        <taxon>Tremellomycetes</taxon>
        <taxon>Tremellales</taxon>
        <taxon>Cryptococcaceae</taxon>
        <taxon>Kwoniella</taxon>
    </lineage>
</organism>
<evidence type="ECO:0000256" key="2">
    <source>
        <dbReference type="SAM" id="SignalP"/>
    </source>
</evidence>
<dbReference type="KEGG" id="kpin:30171090"/>
<dbReference type="Proteomes" id="UP000094020">
    <property type="component" value="Chromosome 3"/>
</dbReference>
<accession>A0A1B9I585</accession>
<feature type="compositionally biased region" description="Basic and acidic residues" evidence="1">
    <location>
        <begin position="358"/>
        <end position="376"/>
    </location>
</feature>
<feature type="compositionally biased region" description="Basic and acidic residues" evidence="1">
    <location>
        <begin position="504"/>
        <end position="522"/>
    </location>
</feature>
<proteinExistence type="predicted"/>
<feature type="signal peptide" evidence="2">
    <location>
        <begin position="1"/>
        <end position="21"/>
    </location>
</feature>
<name>A0A1B9I585_9TREE</name>
<evidence type="ECO:0000313" key="4">
    <source>
        <dbReference type="EMBL" id="WWC68446.1"/>
    </source>
</evidence>
<dbReference type="EMBL" id="KI894009">
    <property type="protein sequence ID" value="OCF50666.1"/>
    <property type="molecule type" value="Genomic_DNA"/>
</dbReference>
<feature type="compositionally biased region" description="Polar residues" evidence="1">
    <location>
        <begin position="476"/>
        <end position="492"/>
    </location>
</feature>
<feature type="compositionally biased region" description="Polar residues" evidence="1">
    <location>
        <begin position="540"/>
        <end position="549"/>
    </location>
</feature>
<reference evidence="3" key="3">
    <citation type="submission" date="2016-07" db="EMBL/GenBank/DDBJ databases">
        <title>Evolution of pathogenesis and genome organization in the Tremellales.</title>
        <authorList>
            <person name="Cuomo C."/>
            <person name="Litvintseva A."/>
            <person name="Heitman J."/>
            <person name="Chen Y."/>
            <person name="Sun S."/>
            <person name="Springer D."/>
            <person name="Dromer F."/>
            <person name="Young S."/>
            <person name="Zeng Q."/>
            <person name="Chapman S."/>
            <person name="Gujja S."/>
            <person name="Saif S."/>
            <person name="Birren B."/>
        </authorList>
    </citation>
    <scope>NUCLEOTIDE SEQUENCE</scope>
    <source>
        <strain evidence="3">CBS 10737</strain>
    </source>
</reference>
<dbReference type="GeneID" id="30171090"/>
<keyword evidence="5" id="KW-1185">Reference proteome</keyword>
<keyword evidence="2" id="KW-0732">Signal</keyword>
<reference evidence="4" key="4">
    <citation type="submission" date="2024-02" db="EMBL/GenBank/DDBJ databases">
        <title>Comparative genomics of Cryptococcus and Kwoniella reveals pathogenesis evolution and contrasting modes of karyotype evolution via chromosome fusion or intercentromeric recombination.</title>
        <authorList>
            <person name="Coelho M.A."/>
            <person name="David-Palma M."/>
            <person name="Shea T."/>
            <person name="Bowers K."/>
            <person name="McGinley-Smith S."/>
            <person name="Mohammad A.W."/>
            <person name="Gnirke A."/>
            <person name="Yurkov A.M."/>
            <person name="Nowrousian M."/>
            <person name="Sun S."/>
            <person name="Cuomo C.A."/>
            <person name="Heitman J."/>
        </authorList>
    </citation>
    <scope>NUCLEOTIDE SEQUENCE</scope>
    <source>
        <strain evidence="4">CBS 10737</strain>
    </source>
</reference>
<dbReference type="AlphaFoldDB" id="A0A1B9I585"/>
<evidence type="ECO:0000313" key="5">
    <source>
        <dbReference type="Proteomes" id="UP000094020"/>
    </source>
</evidence>
<feature type="compositionally biased region" description="Low complexity" evidence="1">
    <location>
        <begin position="550"/>
        <end position="570"/>
    </location>
</feature>
<sequence>MKTSTSFAILAVLATVGTTIAAPLPHKDHDKVSTVDMGKDHDRHDHVLDAAIKADVHMPKAGKHGHHARSDPLQTTKSLTGAIGLPTADHTKNVGLQNGHKMGKTQVNQLNPAKVLSYNTVTKSDGLNKSSKPLRGDTAKIGQQLNSPDSGAAGQVGKSVDGIMRPLEKEILSRDLLGGVTGGIDNNVNKAMNGNLNNNAPAGVVTKPLGTAAGSSGTTTGQVTKPVTGNLVDSPTVKPGLLSSKGGVTDLNNGNLGTNGGMIGSAENVVAGGTSPVFNSNSQNIPVWTVTSTVGKLPNTVNGVMNGINVDPLSNENVHVTTDSTQSDVTNTADKSLGDTITQKPIDNTVNSSAYSGEGKDHRINPHATDGTESRTETLIQDNTSNTKATMQDTTGIKSGSIDVNKNVKENTKDLNQSGLNKVENSGDKPIDQATDKIIPSSEHQKSQGSLITANNQNVDAKIVQTPGKSDKIAEKNSNSISGSKLNSDNSNVKVSLPHQAAKELPKTEKAVTVEPDHDHVKSTGKIVQQVKAVLNTNSISTPTQSNSHSPSTSATQIASSTSSASTSASGAHGHSGRPLLFIGYTNGVLNPTSTIASQSSSISPTPIADAHVHQGTIQVNKQQQSSNLNLPLTSSLNLPLPSASAKTKIDSVINKALNKPRQATVIYGQKGEHVVACDGKSHQPNDMVDECIKADLLDFKPNQTEACPTDMQHDIQSDMSTDMLNDQNEVKEIQKYVRLCLTAAAI</sequence>
<evidence type="ECO:0000256" key="1">
    <source>
        <dbReference type="SAM" id="MobiDB-lite"/>
    </source>
</evidence>
<reference evidence="4" key="2">
    <citation type="submission" date="2013-07" db="EMBL/GenBank/DDBJ databases">
        <authorList>
            <consortium name="The Broad Institute Genome Sequencing Platform"/>
            <person name="Cuomo C."/>
            <person name="Litvintseva A."/>
            <person name="Chen Y."/>
            <person name="Heitman J."/>
            <person name="Sun S."/>
            <person name="Springer D."/>
            <person name="Dromer F."/>
            <person name="Young S.K."/>
            <person name="Zeng Q."/>
            <person name="Gargeya S."/>
            <person name="Fitzgerald M."/>
            <person name="Abouelleil A."/>
            <person name="Alvarado L."/>
            <person name="Berlin A.M."/>
            <person name="Chapman S.B."/>
            <person name="Dewar J."/>
            <person name="Goldberg J."/>
            <person name="Griggs A."/>
            <person name="Gujja S."/>
            <person name="Hansen M."/>
            <person name="Howarth C."/>
            <person name="Imamovic A."/>
            <person name="Larimer J."/>
            <person name="McCowan C."/>
            <person name="Murphy C."/>
            <person name="Pearson M."/>
            <person name="Priest M."/>
            <person name="Roberts A."/>
            <person name="Saif S."/>
            <person name="Shea T."/>
            <person name="Sykes S."/>
            <person name="Wortman J."/>
            <person name="Nusbaum C."/>
            <person name="Birren B."/>
        </authorList>
    </citation>
    <scope>NUCLEOTIDE SEQUENCE</scope>
    <source>
        <strain evidence="4">CBS 10737</strain>
    </source>
</reference>